<comment type="caution">
    <text evidence="1">The sequence shown here is derived from an EMBL/GenBank/DDBJ whole genome shotgun (WGS) entry which is preliminary data.</text>
</comment>
<evidence type="ECO:0000313" key="1">
    <source>
        <dbReference type="EMBL" id="KAF7317206.1"/>
    </source>
</evidence>
<accession>A0A8H6WHP0</accession>
<dbReference type="Proteomes" id="UP000613580">
    <property type="component" value="Unassembled WGS sequence"/>
</dbReference>
<name>A0A8H6WHP0_MYCCL</name>
<gene>
    <name evidence="1" type="ORF">HMN09_00455500</name>
</gene>
<organism evidence="1 2">
    <name type="scientific">Mycena chlorophos</name>
    <name type="common">Agaric fungus</name>
    <name type="synonym">Agaricus chlorophos</name>
    <dbReference type="NCBI Taxonomy" id="658473"/>
    <lineage>
        <taxon>Eukaryota</taxon>
        <taxon>Fungi</taxon>
        <taxon>Dikarya</taxon>
        <taxon>Basidiomycota</taxon>
        <taxon>Agaricomycotina</taxon>
        <taxon>Agaricomycetes</taxon>
        <taxon>Agaricomycetidae</taxon>
        <taxon>Agaricales</taxon>
        <taxon>Marasmiineae</taxon>
        <taxon>Mycenaceae</taxon>
        <taxon>Mycena</taxon>
    </lineage>
</organism>
<proteinExistence type="predicted"/>
<dbReference type="AlphaFoldDB" id="A0A8H6WHP0"/>
<reference evidence="1" key="1">
    <citation type="submission" date="2020-05" db="EMBL/GenBank/DDBJ databases">
        <title>Mycena genomes resolve the evolution of fungal bioluminescence.</title>
        <authorList>
            <person name="Tsai I.J."/>
        </authorList>
    </citation>
    <scope>NUCLEOTIDE SEQUENCE</scope>
    <source>
        <strain evidence="1">110903Hualien_Pintung</strain>
    </source>
</reference>
<keyword evidence="2" id="KW-1185">Reference proteome</keyword>
<protein>
    <submittedName>
        <fullName evidence="1">Uncharacterized protein</fullName>
    </submittedName>
</protein>
<sequence length="446" mass="49347">MDAAVSSPVSPSPTLSNSVALDQILDLLTPNELLDLSRATGRNEELARQDDSLWPISLDALLVLGLVAFEVEHGSAFDEAANGSLANRTEYVSRYLQCHSGIFRSSRQVAARLLVLGETNHPALRTLLARRVPLSAMGLPSWMTRFSSFTTFFSPQSYGCLRIDSVKVRYMQDDRGVLSVPPPTNLKKMLPDTIHVSILNADVPSMVLLASPMLLSGHHQAEGMAHGTQPAPVVIPIKAEVELLGRGYMLRDRWCYLIDLMAAKDDLSLSREWLVTHVLYGHTEHQPGVRYAIELRYHVTNLYLHSETQTVSPSSMPRENVPPFDDGYELIKRYALQSGVLVPDIDLSGIRKEALSMMRPSIPLEKALHVPDRGSFLAPLSKRISTSSRAKFLGVFKLDDLTVTSMEQIPSVPAAEVPLVKTVSSDDQGEAIFVQESGRDKKRKRT</sequence>
<dbReference type="EMBL" id="JACAZE010000005">
    <property type="protein sequence ID" value="KAF7317206.1"/>
    <property type="molecule type" value="Genomic_DNA"/>
</dbReference>
<evidence type="ECO:0000313" key="2">
    <source>
        <dbReference type="Proteomes" id="UP000613580"/>
    </source>
</evidence>